<dbReference type="WBParaSite" id="EVEC_0001096701-mRNA-1">
    <property type="protein sequence ID" value="EVEC_0001096701-mRNA-1"/>
    <property type="gene ID" value="EVEC_0001096701"/>
</dbReference>
<sequence>MNLSLTRPSSYVYCQPVAWRLRDELVVLVWRDQTPAEQQVTVISSLMIGKNTARMVYSFPFAGSCSDTFIFKLHHSAIWPVENLRLSLVKQTRVQAFMCLYHLVADGGMCSVFSMVWGMQSSRHLWLVNDAMSGTQMNFQKKSCESVLVASCNRGVFSPWLSEVYLVRSFSRVFRCSSVCPFRIEFNTSEDSLVVIDTDRLGIWHRWGDCFNIPVGMAGRAKKSQSDGHCIRV</sequence>
<evidence type="ECO:0000313" key="1">
    <source>
        <dbReference type="EMBL" id="VDD95541.1"/>
    </source>
</evidence>
<organism evidence="3">
    <name type="scientific">Enterobius vermicularis</name>
    <name type="common">Human pinworm</name>
    <dbReference type="NCBI Taxonomy" id="51028"/>
    <lineage>
        <taxon>Eukaryota</taxon>
        <taxon>Metazoa</taxon>
        <taxon>Ecdysozoa</taxon>
        <taxon>Nematoda</taxon>
        <taxon>Chromadorea</taxon>
        <taxon>Rhabditida</taxon>
        <taxon>Spirurina</taxon>
        <taxon>Oxyuridomorpha</taxon>
        <taxon>Oxyuroidea</taxon>
        <taxon>Oxyuridae</taxon>
        <taxon>Enterobius</taxon>
    </lineage>
</organism>
<proteinExistence type="predicted"/>
<dbReference type="EMBL" id="UXUI01010707">
    <property type="protein sequence ID" value="VDD95541.1"/>
    <property type="molecule type" value="Genomic_DNA"/>
</dbReference>
<evidence type="ECO:0000313" key="2">
    <source>
        <dbReference type="Proteomes" id="UP000274131"/>
    </source>
</evidence>
<name>A0A0N4VJE6_ENTVE</name>
<reference evidence="1 2" key="2">
    <citation type="submission" date="2018-10" db="EMBL/GenBank/DDBJ databases">
        <authorList>
            <consortium name="Pathogen Informatics"/>
        </authorList>
    </citation>
    <scope>NUCLEOTIDE SEQUENCE [LARGE SCALE GENOMIC DNA]</scope>
</reference>
<protein>
    <submittedName>
        <fullName evidence="3">FBA_1 domain-containing protein</fullName>
    </submittedName>
</protein>
<reference evidence="3" key="1">
    <citation type="submission" date="2017-02" db="UniProtKB">
        <authorList>
            <consortium name="WormBaseParasite"/>
        </authorList>
    </citation>
    <scope>IDENTIFICATION</scope>
</reference>
<dbReference type="AlphaFoldDB" id="A0A0N4VJE6"/>
<accession>A0A0N4VJE6</accession>
<dbReference type="Proteomes" id="UP000274131">
    <property type="component" value="Unassembled WGS sequence"/>
</dbReference>
<gene>
    <name evidence="1" type="ORF">EVEC_LOCUS10292</name>
</gene>
<evidence type="ECO:0000313" key="3">
    <source>
        <dbReference type="WBParaSite" id="EVEC_0001096701-mRNA-1"/>
    </source>
</evidence>
<keyword evidence="2" id="KW-1185">Reference proteome</keyword>